<gene>
    <name evidence="2" type="ORF">EDB81DRAFT_894633</name>
</gene>
<dbReference type="Proteomes" id="UP000738349">
    <property type="component" value="Unassembled WGS sequence"/>
</dbReference>
<protein>
    <submittedName>
        <fullName evidence="2">Uncharacterized protein</fullName>
    </submittedName>
</protein>
<accession>A0A9P9I8Q0</accession>
<keyword evidence="1" id="KW-1133">Transmembrane helix</keyword>
<dbReference type="AlphaFoldDB" id="A0A9P9I8Q0"/>
<comment type="caution">
    <text evidence="2">The sequence shown here is derived from an EMBL/GenBank/DDBJ whole genome shotgun (WGS) entry which is preliminary data.</text>
</comment>
<proteinExistence type="predicted"/>
<dbReference type="EMBL" id="JAGMUV010000044">
    <property type="protein sequence ID" value="KAH7110675.1"/>
    <property type="molecule type" value="Genomic_DNA"/>
</dbReference>
<sequence length="70" mass="7289">MTKDPGHQTHGHAVHFSDDAAGLAAIGKTQAFDRRYNLWPVVGIGICVLSTWSAVSFAILPTLVSGGAVA</sequence>
<keyword evidence="3" id="KW-1185">Reference proteome</keyword>
<keyword evidence="1" id="KW-0472">Membrane</keyword>
<evidence type="ECO:0000313" key="3">
    <source>
        <dbReference type="Proteomes" id="UP000738349"/>
    </source>
</evidence>
<evidence type="ECO:0000313" key="2">
    <source>
        <dbReference type="EMBL" id="KAH7110675.1"/>
    </source>
</evidence>
<reference evidence="2" key="1">
    <citation type="journal article" date="2021" name="Nat. Commun.">
        <title>Genetic determinants of endophytism in the Arabidopsis root mycobiome.</title>
        <authorList>
            <person name="Mesny F."/>
            <person name="Miyauchi S."/>
            <person name="Thiergart T."/>
            <person name="Pickel B."/>
            <person name="Atanasova L."/>
            <person name="Karlsson M."/>
            <person name="Huettel B."/>
            <person name="Barry K.W."/>
            <person name="Haridas S."/>
            <person name="Chen C."/>
            <person name="Bauer D."/>
            <person name="Andreopoulos W."/>
            <person name="Pangilinan J."/>
            <person name="LaButti K."/>
            <person name="Riley R."/>
            <person name="Lipzen A."/>
            <person name="Clum A."/>
            <person name="Drula E."/>
            <person name="Henrissat B."/>
            <person name="Kohler A."/>
            <person name="Grigoriev I.V."/>
            <person name="Martin F.M."/>
            <person name="Hacquard S."/>
        </authorList>
    </citation>
    <scope>NUCLEOTIDE SEQUENCE</scope>
    <source>
        <strain evidence="2">MPI-CAGE-AT-0147</strain>
    </source>
</reference>
<name>A0A9P9I8Q0_9HYPO</name>
<feature type="transmembrane region" description="Helical" evidence="1">
    <location>
        <begin position="38"/>
        <end position="60"/>
    </location>
</feature>
<keyword evidence="1" id="KW-0812">Transmembrane</keyword>
<organism evidence="2 3">
    <name type="scientific">Dactylonectria macrodidyma</name>
    <dbReference type="NCBI Taxonomy" id="307937"/>
    <lineage>
        <taxon>Eukaryota</taxon>
        <taxon>Fungi</taxon>
        <taxon>Dikarya</taxon>
        <taxon>Ascomycota</taxon>
        <taxon>Pezizomycotina</taxon>
        <taxon>Sordariomycetes</taxon>
        <taxon>Hypocreomycetidae</taxon>
        <taxon>Hypocreales</taxon>
        <taxon>Nectriaceae</taxon>
        <taxon>Dactylonectria</taxon>
    </lineage>
</organism>
<evidence type="ECO:0000256" key="1">
    <source>
        <dbReference type="SAM" id="Phobius"/>
    </source>
</evidence>